<gene>
    <name evidence="2" type="ORF">ACFQJ4_03510</name>
</gene>
<dbReference type="Proteomes" id="UP001596398">
    <property type="component" value="Unassembled WGS sequence"/>
</dbReference>
<dbReference type="EMBL" id="JBHTAP010000001">
    <property type="protein sequence ID" value="MFC7234378.1"/>
    <property type="molecule type" value="Genomic_DNA"/>
</dbReference>
<feature type="transmembrane region" description="Helical" evidence="1">
    <location>
        <begin position="72"/>
        <end position="94"/>
    </location>
</feature>
<evidence type="ECO:0000256" key="1">
    <source>
        <dbReference type="SAM" id="Phobius"/>
    </source>
</evidence>
<evidence type="ECO:0000313" key="2">
    <source>
        <dbReference type="EMBL" id="MFC7234378.1"/>
    </source>
</evidence>
<name>A0ABD5ZLP2_9EURY</name>
<feature type="transmembrane region" description="Helical" evidence="1">
    <location>
        <begin position="149"/>
        <end position="168"/>
    </location>
</feature>
<keyword evidence="3" id="KW-1185">Reference proteome</keyword>
<accession>A0ABD5ZLP2</accession>
<organism evidence="2 3">
    <name type="scientific">Halosegnis marinus</name>
    <dbReference type="NCBI Taxonomy" id="3034023"/>
    <lineage>
        <taxon>Archaea</taxon>
        <taxon>Methanobacteriati</taxon>
        <taxon>Methanobacteriota</taxon>
        <taxon>Stenosarchaea group</taxon>
        <taxon>Halobacteria</taxon>
        <taxon>Halobacteriales</taxon>
        <taxon>Natronomonadaceae</taxon>
        <taxon>Halosegnis</taxon>
    </lineage>
</organism>
<sequence>MDPFALPLHVADFSTTGRVAVGAVAGLVATVAMNVPMHRLPEGSTPPFVAAGALTGEGPADVDPVLASGTHYAAGVLGGGFYTVVSLVAEGLYAPDLYIVRAGQPLVAHVLAVLATFAFLVAFFAYLVLPRFGGPVYERARLVRRDWTVSAAVYALALAVVVPLLLAYV</sequence>
<keyword evidence="1" id="KW-0812">Transmembrane</keyword>
<dbReference type="AlphaFoldDB" id="A0ABD5ZLP2"/>
<comment type="caution">
    <text evidence="2">The sequence shown here is derived from an EMBL/GenBank/DDBJ whole genome shotgun (WGS) entry which is preliminary data.</text>
</comment>
<dbReference type="GeneID" id="79266046"/>
<dbReference type="RefSeq" id="WP_276235380.1">
    <property type="nucleotide sequence ID" value="NZ_CP119802.1"/>
</dbReference>
<keyword evidence="1" id="KW-1133">Transmembrane helix</keyword>
<feature type="transmembrane region" description="Helical" evidence="1">
    <location>
        <begin position="106"/>
        <end position="129"/>
    </location>
</feature>
<protein>
    <submittedName>
        <fullName evidence="2">Uncharacterized protein</fullName>
    </submittedName>
</protein>
<proteinExistence type="predicted"/>
<reference evidence="2 3" key="1">
    <citation type="journal article" date="2019" name="Int. J. Syst. Evol. Microbiol.">
        <title>The Global Catalogue of Microorganisms (GCM) 10K type strain sequencing project: providing services to taxonomists for standard genome sequencing and annotation.</title>
        <authorList>
            <consortium name="The Broad Institute Genomics Platform"/>
            <consortium name="The Broad Institute Genome Sequencing Center for Infectious Disease"/>
            <person name="Wu L."/>
            <person name="Ma J."/>
        </authorList>
    </citation>
    <scope>NUCLEOTIDE SEQUENCE [LARGE SCALE GENOMIC DNA]</scope>
    <source>
        <strain evidence="2 3">DT85</strain>
    </source>
</reference>
<evidence type="ECO:0000313" key="3">
    <source>
        <dbReference type="Proteomes" id="UP001596398"/>
    </source>
</evidence>
<keyword evidence="1" id="KW-0472">Membrane</keyword>